<evidence type="ECO:0000313" key="4">
    <source>
        <dbReference type="Proteomes" id="UP000236311"/>
    </source>
</evidence>
<name>A0A2K4ZD63_9FIRM</name>
<dbReference type="Pfam" id="PF03432">
    <property type="entry name" value="Relaxase"/>
    <property type="match status" value="1"/>
</dbReference>
<dbReference type="EMBL" id="OFSM01000005">
    <property type="protein sequence ID" value="SOY28398.1"/>
    <property type="molecule type" value="Genomic_DNA"/>
</dbReference>
<gene>
    <name evidence="3" type="ORF">AMURIS_01105</name>
</gene>
<feature type="domain" description="MobA/VirD2-like nuclease" evidence="2">
    <location>
        <begin position="65"/>
        <end position="185"/>
    </location>
</feature>
<dbReference type="Proteomes" id="UP000236311">
    <property type="component" value="Unassembled WGS sequence"/>
</dbReference>
<evidence type="ECO:0000259" key="2">
    <source>
        <dbReference type="Pfam" id="PF03432"/>
    </source>
</evidence>
<feature type="region of interest" description="Disordered" evidence="1">
    <location>
        <begin position="448"/>
        <end position="490"/>
    </location>
</feature>
<keyword evidence="4" id="KW-1185">Reference proteome</keyword>
<sequence>MSPILIPDVFLYFGTFSPKVPTRGGATTATTYIRPYKQAAGLSTVQTMEERFAYGLNPQKLGAVSSHLCDPATAAAEFLLVKSEYQAATARLVERGALFFQIRQAFPPGEVTAEEANKLGFETAMRWTKGKYQFFVCTHTDKGHIHNHIYFNSTAFDCSRKFHNFLGSSFALRRLSDRVCLEHDLSVIQNPKQHSKGRFLHYGQWIGDKPPSAQQRVRLAIIAALEKKPADFAAFLRLMEESGFAVKRGRGGVVSFLAPGQDKYTRLRASTLGAGFDPEDIRAVIAGERPLPELPKGAPPPIRQVGLIIDIQQRMAEGKGPAYERWAKVYNLKQMAAALQFLQENNLTDYDALAAKTTAAVDRAHALAGELQTTEAALSKVSGLMGAVVDYAKARPVFDGYKAARYSKKYLAEHEAELATYRAARAAMNELLGGEKLPKMDALKKTAAGAGGQEKGPLCRVSASPAGYAGGRGGQSQHRPSARPYGRAHR</sequence>
<proteinExistence type="predicted"/>
<dbReference type="OrthoDB" id="9763513at2"/>
<organism evidence="3 4">
    <name type="scientific">Acetatifactor muris</name>
    <dbReference type="NCBI Taxonomy" id="879566"/>
    <lineage>
        <taxon>Bacteria</taxon>
        <taxon>Bacillati</taxon>
        <taxon>Bacillota</taxon>
        <taxon>Clostridia</taxon>
        <taxon>Lachnospirales</taxon>
        <taxon>Lachnospiraceae</taxon>
        <taxon>Acetatifactor</taxon>
    </lineage>
</organism>
<dbReference type="AlphaFoldDB" id="A0A2K4ZD63"/>
<protein>
    <submittedName>
        <fullName evidence="3">Relaxase/mobilization nuclease domain protein</fullName>
    </submittedName>
</protein>
<evidence type="ECO:0000256" key="1">
    <source>
        <dbReference type="SAM" id="MobiDB-lite"/>
    </source>
</evidence>
<reference evidence="3 4" key="1">
    <citation type="submission" date="2018-01" db="EMBL/GenBank/DDBJ databases">
        <authorList>
            <person name="Gaut B.S."/>
            <person name="Morton B.R."/>
            <person name="Clegg M.T."/>
            <person name="Duvall M.R."/>
        </authorList>
    </citation>
    <scope>NUCLEOTIDE SEQUENCE [LARGE SCALE GENOMIC DNA]</scope>
    <source>
        <strain evidence="3">GP69</strain>
    </source>
</reference>
<dbReference type="InterPro" id="IPR005094">
    <property type="entry name" value="Endonuclease_MobA/VirD2"/>
</dbReference>
<accession>A0A2K4ZD63</accession>
<evidence type="ECO:0000313" key="3">
    <source>
        <dbReference type="EMBL" id="SOY28398.1"/>
    </source>
</evidence>